<name>A0A8S1MN81_PARPR</name>
<dbReference type="SMART" id="SM00367">
    <property type="entry name" value="LRR_CC"/>
    <property type="match status" value="5"/>
</dbReference>
<dbReference type="AlphaFoldDB" id="A0A8S1MN81"/>
<organism evidence="1 2">
    <name type="scientific">Paramecium primaurelia</name>
    <dbReference type="NCBI Taxonomy" id="5886"/>
    <lineage>
        <taxon>Eukaryota</taxon>
        <taxon>Sar</taxon>
        <taxon>Alveolata</taxon>
        <taxon>Ciliophora</taxon>
        <taxon>Intramacronucleata</taxon>
        <taxon>Oligohymenophorea</taxon>
        <taxon>Peniculida</taxon>
        <taxon>Parameciidae</taxon>
        <taxon>Paramecium</taxon>
    </lineage>
</organism>
<gene>
    <name evidence="1" type="ORF">PPRIM_AZ9-3.1.T0660245</name>
</gene>
<dbReference type="PANTHER" id="PTHR13318">
    <property type="entry name" value="PARTNER OF PAIRED, ISOFORM B-RELATED"/>
    <property type="match status" value="1"/>
</dbReference>
<reference evidence="1" key="1">
    <citation type="submission" date="2021-01" db="EMBL/GenBank/DDBJ databases">
        <authorList>
            <consortium name="Genoscope - CEA"/>
            <person name="William W."/>
        </authorList>
    </citation>
    <scope>NUCLEOTIDE SEQUENCE</scope>
</reference>
<dbReference type="GO" id="GO:0031146">
    <property type="term" value="P:SCF-dependent proteasomal ubiquitin-dependent protein catabolic process"/>
    <property type="evidence" value="ECO:0007669"/>
    <property type="project" value="TreeGrafter"/>
</dbReference>
<dbReference type="EMBL" id="CAJJDM010000068">
    <property type="protein sequence ID" value="CAD8081938.1"/>
    <property type="molecule type" value="Genomic_DNA"/>
</dbReference>
<dbReference type="OMA" id="QSIFNMF"/>
<sequence>MEQQVNQLSWKVQQNPKELDLSYCVFLQDIEFITYLKSPQAKQMQSLNLSHTLLSDASLLQLSFLDSKSLKFLNLSYCVNFTEGAIVNLLNSETIVNVEVLDLSGNQLSDVCLKFVLQPNKMKYLASIILNDIKKGQQGFSYKLFEILSQTNLNKSLLNLSVGNSFVQPDQLQMTKAQTIMNTFFNRIMKEDHTYFYQLSLKGTSIQTLTLFKCELLTNKFIKMLCRNIIFLSSIKVLNIGHCKLLTDKICYYLSEAGASVQKLVDLELLGLNITSDGLDKIIKSKSLKLNHLGLAMCEDIQSDAIKTLMDSKFGKTLTSLEVSGSYSQKSQIVGLFSQEQIIWKDFNLKTIYIELFLDQGCYYQHVGKQQLQFQKQQQLNQNLSQLDPYYKTFFETHMYTIIDQIIFIKKIKVVLKVQYTDEDLIAQYLTNFIEQNNLLDNLLTNDNQLFVNNLCILSYVLQSITKASAKIYDVEERYQQNNQISIIQINYLDPIEKEKINVSQIRNLVLMKQDLLRDEDLALVGRYSETIFSQLSYIQIKGCKQITIKGLQQLGERLLHQLQFLDVRKTQIKLSEYSQILNDFINLTSFNNNKIQLDFNQKNTKDDLVQWLNLLFRLLSLKKLSIKNTNKQSIFNMFLMRFVAQMVKNNHLSMKKLYLQCFLNIADFQLYSEESLTELCESIQLSFNIKTFYLEISGLIKHQFIIDVFNTLINTQITNLNLQLENCNIIDEIFINKQTSIHYFKALEFSTSNLTQLDIILYNTQQLEDLTVVLSLNENKIDSLIYLFQNNQLINLKIELQQAKIEQFLDILIAINPEKIKTAEFMINNILINEIFLQKLQEFLLKCKRLIEFTISMIGCGCTKQMMDKYFKSNLQIFKIPQLKFYY</sequence>
<protein>
    <submittedName>
        <fullName evidence="1">Uncharacterized protein</fullName>
    </submittedName>
</protein>
<comment type="caution">
    <text evidence="1">The sequence shown here is derived from an EMBL/GenBank/DDBJ whole genome shotgun (WGS) entry which is preliminary data.</text>
</comment>
<dbReference type="Proteomes" id="UP000688137">
    <property type="component" value="Unassembled WGS sequence"/>
</dbReference>
<dbReference type="PANTHER" id="PTHR13318:SF95">
    <property type="entry name" value="F-BOX PROTEIN YLR352W"/>
    <property type="match status" value="1"/>
</dbReference>
<keyword evidence="2" id="KW-1185">Reference proteome</keyword>
<dbReference type="InterPro" id="IPR006553">
    <property type="entry name" value="Leu-rich_rpt_Cys-con_subtyp"/>
</dbReference>
<proteinExistence type="predicted"/>
<evidence type="ECO:0000313" key="1">
    <source>
        <dbReference type="EMBL" id="CAD8081938.1"/>
    </source>
</evidence>
<dbReference type="GO" id="GO:0019005">
    <property type="term" value="C:SCF ubiquitin ligase complex"/>
    <property type="evidence" value="ECO:0007669"/>
    <property type="project" value="TreeGrafter"/>
</dbReference>
<evidence type="ECO:0000313" key="2">
    <source>
        <dbReference type="Proteomes" id="UP000688137"/>
    </source>
</evidence>
<accession>A0A8S1MN81</accession>